<dbReference type="PANTHER" id="PTHR14000">
    <property type="entry name" value="FINGER CCCH DOMAIN PROTEIN, PUTATIVE (DUF3755)-RELATED"/>
    <property type="match status" value="1"/>
</dbReference>
<dbReference type="Pfam" id="PF12579">
    <property type="entry name" value="DUF3755"/>
    <property type="match status" value="1"/>
</dbReference>
<dbReference type="AlphaFoldDB" id="A0A0C9S9H8"/>
<proteinExistence type="predicted"/>
<reference evidence="2" key="1">
    <citation type="submission" date="2015-02" db="EMBL/GenBank/DDBJ databases">
        <title>A transcriptome of Wollemia nobilis - a relic of Gondwana.</title>
        <authorList>
            <person name="Chia J.Y."/>
            <person name="Leong Y.S."/>
            <person name="Abdul Karim S."/>
            <person name="Wan Azmi N."/>
            <person name="Hercus R."/>
            <person name="Croft L."/>
        </authorList>
    </citation>
    <scope>NUCLEOTIDE SEQUENCE</scope>
    <source>
        <strain evidence="2">MaeBrown</strain>
        <tissue evidence="2">Leaf</tissue>
    </source>
</reference>
<protein>
    <submittedName>
        <fullName evidence="2">TSA: Wollemia nobilis Ref_Wollemi_Transcript_841_924 transcribed RNA sequence</fullName>
    </submittedName>
</protein>
<dbReference type="PANTHER" id="PTHR14000:SF1">
    <property type="entry name" value="HISTONE H2A DEUBIQUITINASE (DUF3755)"/>
    <property type="match status" value="1"/>
</dbReference>
<feature type="compositionally biased region" description="Low complexity" evidence="1">
    <location>
        <begin position="22"/>
        <end position="40"/>
    </location>
</feature>
<evidence type="ECO:0000313" key="2">
    <source>
        <dbReference type="EMBL" id="JAG89537.1"/>
    </source>
</evidence>
<name>A0A0C9S9H8_9CONI</name>
<feature type="region of interest" description="Disordered" evidence="1">
    <location>
        <begin position="116"/>
        <end position="149"/>
    </location>
</feature>
<accession>A0A0C9S9H8</accession>
<organism evidence="2">
    <name type="scientific">Wollemia nobilis</name>
    <dbReference type="NCBI Taxonomy" id="56998"/>
    <lineage>
        <taxon>Eukaryota</taxon>
        <taxon>Viridiplantae</taxon>
        <taxon>Streptophyta</taxon>
        <taxon>Embryophyta</taxon>
        <taxon>Tracheophyta</taxon>
        <taxon>Spermatophyta</taxon>
        <taxon>Pinopsida</taxon>
        <taxon>Pinidae</taxon>
        <taxon>Conifers II</taxon>
        <taxon>Araucariales</taxon>
        <taxon>Araucariaceae</taxon>
        <taxon>Wollemia</taxon>
    </lineage>
</organism>
<evidence type="ECO:0000256" key="1">
    <source>
        <dbReference type="SAM" id="MobiDB-lite"/>
    </source>
</evidence>
<feature type="compositionally biased region" description="Gly residues" evidence="1">
    <location>
        <begin position="7"/>
        <end position="19"/>
    </location>
</feature>
<sequence length="265" mass="28563">MAASSNPGGGKGNQDGGPGQPNPSNNNQNHSNSSNNINNNNSAVAAAGAENSLGLQALKHDPVLALEWSAEEQSILDENLGKLAGEQNLLKYVKIATLLPEKTVRDVALRCRWMSKKESGKRRKAEEQNPAKKIKDRKEKTVDPSAKPAVPPVVRSAMPVYTQMIPEDDGISYEAIGGSTGQLLQENAHIFSQITANLQSYQIQDNIDLFCQTRNNIAAILTEMNDMPGIMSQMPPLSVKVDDDLADTILPKLPQVSASLQSLPS</sequence>
<dbReference type="EMBL" id="GCHU01000832">
    <property type="protein sequence ID" value="JAG89537.1"/>
    <property type="molecule type" value="Transcribed_RNA"/>
</dbReference>
<feature type="region of interest" description="Disordered" evidence="1">
    <location>
        <begin position="1"/>
        <end position="40"/>
    </location>
</feature>
<dbReference type="InterPro" id="IPR022228">
    <property type="entry name" value="DUF3755"/>
</dbReference>